<dbReference type="InterPro" id="IPR011992">
    <property type="entry name" value="EF-hand-dom_pair"/>
</dbReference>
<keyword evidence="4" id="KW-1185">Reference proteome</keyword>
<organism evidence="3 4">
    <name type="scientific">Astrephomene gubernaculifera</name>
    <dbReference type="NCBI Taxonomy" id="47775"/>
    <lineage>
        <taxon>Eukaryota</taxon>
        <taxon>Viridiplantae</taxon>
        <taxon>Chlorophyta</taxon>
        <taxon>core chlorophytes</taxon>
        <taxon>Chlorophyceae</taxon>
        <taxon>CS clade</taxon>
        <taxon>Chlamydomonadales</taxon>
        <taxon>Astrephomenaceae</taxon>
        <taxon>Astrephomene</taxon>
    </lineage>
</organism>
<keyword evidence="1" id="KW-0472">Membrane</keyword>
<dbReference type="Gene3D" id="1.10.238.10">
    <property type="entry name" value="EF-hand"/>
    <property type="match status" value="1"/>
</dbReference>
<dbReference type="Proteomes" id="UP001054857">
    <property type="component" value="Unassembled WGS sequence"/>
</dbReference>
<reference evidence="3 4" key="1">
    <citation type="journal article" date="2021" name="Sci. Rep.">
        <title>Genome sequencing of the multicellular alga Astrephomene provides insights into convergent evolution of germ-soma differentiation.</title>
        <authorList>
            <person name="Yamashita S."/>
            <person name="Yamamoto K."/>
            <person name="Matsuzaki R."/>
            <person name="Suzuki S."/>
            <person name="Yamaguchi H."/>
            <person name="Hirooka S."/>
            <person name="Minakuchi Y."/>
            <person name="Miyagishima S."/>
            <person name="Kawachi M."/>
            <person name="Toyoda A."/>
            <person name="Nozaki H."/>
        </authorList>
    </citation>
    <scope>NUCLEOTIDE SEQUENCE [LARGE SCALE GENOMIC DNA]</scope>
    <source>
        <strain evidence="3 4">NIES-4017</strain>
    </source>
</reference>
<sequence>MEMPQLIQAVHEKVRTFVLNSDHFRRVCDSAFDALDTSSAGYVTPQQAASGVQAFFRELQTACTEYGIVLEPLTPDEVLQLFRESDGDANSRLSPAEFQDFYARVLTYAAARACTGFGRKYGVAMLGGIVGVAAAKGVVRRLPLVGWLAAPILGLFPAVLVGPLLGVAVVYGIDQRDLFAIRHKLFPPKQGPMRK</sequence>
<dbReference type="AlphaFoldDB" id="A0AAD3HN88"/>
<feature type="transmembrane region" description="Helical" evidence="1">
    <location>
        <begin position="121"/>
        <end position="139"/>
    </location>
</feature>
<protein>
    <recommendedName>
        <fullName evidence="2">EF-hand domain-containing protein</fullName>
    </recommendedName>
</protein>
<dbReference type="EMBL" id="BMAR01000016">
    <property type="protein sequence ID" value="GFR46893.1"/>
    <property type="molecule type" value="Genomic_DNA"/>
</dbReference>
<feature type="transmembrane region" description="Helical" evidence="1">
    <location>
        <begin position="145"/>
        <end position="173"/>
    </location>
</feature>
<evidence type="ECO:0000313" key="3">
    <source>
        <dbReference type="EMBL" id="GFR46893.1"/>
    </source>
</evidence>
<dbReference type="SUPFAM" id="SSF47473">
    <property type="entry name" value="EF-hand"/>
    <property type="match status" value="1"/>
</dbReference>
<keyword evidence="1" id="KW-1133">Transmembrane helix</keyword>
<accession>A0AAD3HN88</accession>
<dbReference type="GO" id="GO:0005509">
    <property type="term" value="F:calcium ion binding"/>
    <property type="evidence" value="ECO:0007669"/>
    <property type="project" value="InterPro"/>
</dbReference>
<evidence type="ECO:0000256" key="1">
    <source>
        <dbReference type="SAM" id="Phobius"/>
    </source>
</evidence>
<evidence type="ECO:0000313" key="4">
    <source>
        <dbReference type="Proteomes" id="UP001054857"/>
    </source>
</evidence>
<dbReference type="InterPro" id="IPR002048">
    <property type="entry name" value="EF_hand_dom"/>
</dbReference>
<name>A0AAD3HN88_9CHLO</name>
<feature type="domain" description="EF-hand" evidence="2">
    <location>
        <begin position="73"/>
        <end position="108"/>
    </location>
</feature>
<comment type="caution">
    <text evidence="3">The sequence shown here is derived from an EMBL/GenBank/DDBJ whole genome shotgun (WGS) entry which is preliminary data.</text>
</comment>
<evidence type="ECO:0000259" key="2">
    <source>
        <dbReference type="PROSITE" id="PS50222"/>
    </source>
</evidence>
<dbReference type="PROSITE" id="PS50222">
    <property type="entry name" value="EF_HAND_2"/>
    <property type="match status" value="1"/>
</dbReference>
<keyword evidence="1" id="KW-0812">Transmembrane</keyword>
<proteinExistence type="predicted"/>
<gene>
    <name evidence="3" type="ORF">Agub_g8537</name>
</gene>